<reference evidence="2" key="2">
    <citation type="submission" date="2010-04" db="EMBL/GenBank/DDBJ databases">
        <title>Genome sequence of Salinibacter ruber M8.</title>
        <authorList>
            <consortium name="Genoscope"/>
        </authorList>
    </citation>
    <scope>NUCLEOTIDE SEQUENCE [LARGE SCALE GENOMIC DNA]</scope>
    <source>
        <strain evidence="2">M8</strain>
    </source>
</reference>
<dbReference type="AlphaFoldDB" id="D5H9M6"/>
<dbReference type="EMBL" id="FP565814">
    <property type="protein sequence ID" value="CBH24731.1"/>
    <property type="molecule type" value="Genomic_DNA"/>
</dbReference>
<name>D5H9M6_SALRM</name>
<reference evidence="1 2" key="1">
    <citation type="journal article" date="2010" name="ISME J.">
        <title>Fine-scale evolution: genomic, phenotypic and ecological differentiation in two coexisting Salinibacter ruber strains.</title>
        <authorList>
            <person name="Pena A."/>
            <person name="Teeling H."/>
            <person name="Huerta-Cepas J."/>
            <person name="Santos F."/>
            <person name="Yarza P."/>
            <person name="Brito-Echeverria J."/>
            <person name="Lucio M."/>
            <person name="Schmitt-Kopplin P."/>
            <person name="Meseguer I."/>
            <person name="Schenowitz C."/>
            <person name="Dossat C."/>
            <person name="Barbe V."/>
            <person name="Dopazo J."/>
            <person name="Rossello-Mora R."/>
            <person name="Schuler M."/>
            <person name="Glockner F.O."/>
            <person name="Amann R."/>
            <person name="Gabaldon T."/>
            <person name="Anton J."/>
        </authorList>
    </citation>
    <scope>NUCLEOTIDE SEQUENCE [LARGE SCALE GENOMIC DNA]</scope>
    <source>
        <strain evidence="1 2">M8</strain>
    </source>
</reference>
<dbReference type="KEGG" id="srm:SRM_01810"/>
<gene>
    <name evidence="1" type="ordered locus">SRM_01810</name>
</gene>
<protein>
    <recommendedName>
        <fullName evidence="3">Outer membrane protein beta-barrel domain-containing protein</fullName>
    </recommendedName>
</protein>
<evidence type="ECO:0008006" key="3">
    <source>
        <dbReference type="Google" id="ProtNLM"/>
    </source>
</evidence>
<sequence length="229" mass="24702">MSPAMRCLGGIIAILCGLLVVGPTRAQVDSSPFRFSNAGLSVQAVFMERAPVATGIAAHAGWALTPAWDLRVGIRRDAVVQRDIRRAYSSRAEWADQRRFSVTPALAWRPFRLGGRLHQSFRVSVGPTLQIQRGEQVRRLGAIEGSMSLDRLTADSGRRGDNTYLDRSGATPLLLRTDNTNRTNVGVTAELQYGLTYEAVTVEALLTGRRVTGVDGATVGLGGRVSVAL</sequence>
<accession>D5H9M6</accession>
<evidence type="ECO:0000313" key="1">
    <source>
        <dbReference type="EMBL" id="CBH24731.1"/>
    </source>
</evidence>
<proteinExistence type="predicted"/>
<evidence type="ECO:0000313" key="2">
    <source>
        <dbReference type="Proteomes" id="UP000000933"/>
    </source>
</evidence>
<organism evidence="1 2">
    <name type="scientific">Salinibacter ruber (strain M8)</name>
    <dbReference type="NCBI Taxonomy" id="761659"/>
    <lineage>
        <taxon>Bacteria</taxon>
        <taxon>Pseudomonadati</taxon>
        <taxon>Rhodothermota</taxon>
        <taxon>Rhodothermia</taxon>
        <taxon>Rhodothermales</taxon>
        <taxon>Salinibacteraceae</taxon>
        <taxon>Salinibacter</taxon>
    </lineage>
</organism>
<dbReference type="Proteomes" id="UP000000933">
    <property type="component" value="Chromosome"/>
</dbReference>
<dbReference type="HOGENOM" id="CLU_1209114_0_0_10"/>